<evidence type="ECO:0000259" key="1">
    <source>
        <dbReference type="PROSITE" id="PS50004"/>
    </source>
</evidence>
<dbReference type="Gene3D" id="2.60.40.150">
    <property type="entry name" value="C2 domain"/>
    <property type="match status" value="1"/>
</dbReference>
<gene>
    <name evidence="2" type="ORF">GUY60_03090</name>
</gene>
<comment type="caution">
    <text evidence="2">The sequence shown here is derived from an EMBL/GenBank/DDBJ whole genome shotgun (WGS) entry which is preliminary data.</text>
</comment>
<keyword evidence="3" id="KW-1185">Reference proteome</keyword>
<evidence type="ECO:0000313" key="2">
    <source>
        <dbReference type="EMBL" id="NBE50429.1"/>
    </source>
</evidence>
<dbReference type="InterPro" id="IPR000008">
    <property type="entry name" value="C2_dom"/>
</dbReference>
<dbReference type="EMBL" id="JAAAHS010000011">
    <property type="protein sequence ID" value="NBE50429.1"/>
    <property type="molecule type" value="Genomic_DNA"/>
</dbReference>
<evidence type="ECO:0000313" key="3">
    <source>
        <dbReference type="Proteomes" id="UP000598297"/>
    </source>
</evidence>
<reference evidence="2" key="1">
    <citation type="submission" date="2020-01" db="EMBL/GenBank/DDBJ databases">
        <title>Whole-genome analyses of novel actinobacteria.</title>
        <authorList>
            <person name="Sahin N."/>
        </authorList>
    </citation>
    <scope>NUCLEOTIDE SEQUENCE</scope>
    <source>
        <strain evidence="2">YC537</strain>
    </source>
</reference>
<dbReference type="PROSITE" id="PS50004">
    <property type="entry name" value="C2"/>
    <property type="match status" value="1"/>
</dbReference>
<name>A0A964UJP7_9ACTN</name>
<dbReference type="SUPFAM" id="SSF49562">
    <property type="entry name" value="C2 domain (Calcium/lipid-binding domain, CaLB)"/>
    <property type="match status" value="1"/>
</dbReference>
<feature type="domain" description="C2" evidence="1">
    <location>
        <begin position="1"/>
        <end position="108"/>
    </location>
</feature>
<dbReference type="RefSeq" id="WP_161693459.1">
    <property type="nucleotide sequence ID" value="NZ_JAAAHS010000011.1"/>
</dbReference>
<organism evidence="2 3">
    <name type="scientific">Streptomyces boluensis</name>
    <dbReference type="NCBI Taxonomy" id="1775135"/>
    <lineage>
        <taxon>Bacteria</taxon>
        <taxon>Bacillati</taxon>
        <taxon>Actinomycetota</taxon>
        <taxon>Actinomycetes</taxon>
        <taxon>Kitasatosporales</taxon>
        <taxon>Streptomycetaceae</taxon>
        <taxon>Streptomyces</taxon>
    </lineage>
</organism>
<proteinExistence type="predicted"/>
<accession>A0A964UJP7</accession>
<dbReference type="AlphaFoldDB" id="A0A964UJP7"/>
<sequence>MAGQVRLRFSARGLPDHDPAIGAGTTDAFLRLCVGDGLDWIDCGYETEIIQDDENPDWSTTFVLNYDGDNPAFQVTVIDDDSGAEHPVGSMIFWLHDLRAGVHQADLFPQGSGLVIVQKF</sequence>
<dbReference type="Proteomes" id="UP000598297">
    <property type="component" value="Unassembled WGS sequence"/>
</dbReference>
<dbReference type="InterPro" id="IPR035892">
    <property type="entry name" value="C2_domain_sf"/>
</dbReference>
<protein>
    <recommendedName>
        <fullName evidence="1">C2 domain-containing protein</fullName>
    </recommendedName>
</protein>
<dbReference type="Pfam" id="PF00168">
    <property type="entry name" value="C2"/>
    <property type="match status" value="1"/>
</dbReference>